<evidence type="ECO:0000313" key="4">
    <source>
        <dbReference type="EMBL" id="CAK7222913.1"/>
    </source>
</evidence>
<protein>
    <submittedName>
        <fullName evidence="4">Uncharacterized protein</fullName>
    </submittedName>
</protein>
<keyword evidence="3" id="KW-1133">Transmembrane helix</keyword>
<feature type="transmembrane region" description="Helical" evidence="3">
    <location>
        <begin position="551"/>
        <end position="571"/>
    </location>
</feature>
<accession>A0ABP0BTB9</accession>
<feature type="coiled-coil region" evidence="1">
    <location>
        <begin position="503"/>
        <end position="537"/>
    </location>
</feature>
<name>A0ABP0BTB9_9PEZI</name>
<feature type="compositionally biased region" description="Basic and acidic residues" evidence="2">
    <location>
        <begin position="647"/>
        <end position="656"/>
    </location>
</feature>
<feature type="compositionally biased region" description="Basic residues" evidence="2">
    <location>
        <begin position="272"/>
        <end position="285"/>
    </location>
</feature>
<evidence type="ECO:0000313" key="5">
    <source>
        <dbReference type="Proteomes" id="UP001642405"/>
    </source>
</evidence>
<feature type="compositionally biased region" description="Low complexity" evidence="2">
    <location>
        <begin position="136"/>
        <end position="157"/>
    </location>
</feature>
<keyword evidence="1" id="KW-0175">Coiled coil</keyword>
<sequence>MPDAPETGSASVGGIRNGSSNNGSISRAGGGGDRLKALGQEATGATPTAVAATPTAVAATPSPQRPRHHFTRSLSELSSPLRLRRQSQSQSQSPASGHGQSPSLGQNQSQSQGRRTNTTRDNQNSRGGGGGQHSQTIASSSTGTTTSGNAAMSSSTTIKPASPAQSPRLNPLGKSRTVGSMNGSLASATMLTGNFSLPPHQSDATPYGSISSNRTGASSAKASPNTSRRPSVHTGKDGYNPEEYRLQQAQTHQDSHHHNSHDHDHDHDHSRSRSHRHRHRHHHHSLSASSNVGYMSGHSTTLAALAAAATAVAAASPTTPAATHPYTLTHAQTNTAGGFQGPEADRSQDELLQQQQQQERQASTASGAGLPIDPAAVRAAALALERMQREQSRNAARVLQAAAADLDNLSSSTSQRLDAAYGSVLSRLSALQDTVLALRSLASAARATNRRFTSEAEAIAHEIDQQVKQLEVQDHASSGDGSNTANNKETGVVLTPADQQYRLEQLSARVHRGRQSIQDLAERVETARSKVERWERADRAWQERTRTRLKALWVVVSSVVLVLVVLLAVMLRSPGGDTAVSGGTDGGTDGTDGTGIMTASKPSFPPAFSEIAPAPASSGKFHLPFPNGTTHSASNGDGTAGSGQEDDPLHRLFDEL</sequence>
<feature type="compositionally biased region" description="Low complexity" evidence="2">
    <location>
        <begin position="13"/>
        <end position="27"/>
    </location>
</feature>
<gene>
    <name evidence="4" type="ORF">SCUCBS95973_004997</name>
</gene>
<reference evidence="4 5" key="1">
    <citation type="submission" date="2024-01" db="EMBL/GenBank/DDBJ databases">
        <authorList>
            <person name="Allen C."/>
            <person name="Tagirdzhanova G."/>
        </authorList>
    </citation>
    <scope>NUCLEOTIDE SEQUENCE [LARGE SCALE GENOMIC DNA]</scope>
</reference>
<evidence type="ECO:0000256" key="2">
    <source>
        <dbReference type="SAM" id="MobiDB-lite"/>
    </source>
</evidence>
<keyword evidence="3" id="KW-0472">Membrane</keyword>
<dbReference type="EMBL" id="CAWUHB010000026">
    <property type="protein sequence ID" value="CAK7222913.1"/>
    <property type="molecule type" value="Genomic_DNA"/>
</dbReference>
<feature type="region of interest" description="Disordered" evidence="2">
    <location>
        <begin position="614"/>
        <end position="656"/>
    </location>
</feature>
<keyword evidence="3" id="KW-0812">Transmembrane</keyword>
<dbReference type="Proteomes" id="UP001642405">
    <property type="component" value="Unassembled WGS sequence"/>
</dbReference>
<feature type="region of interest" description="Disordered" evidence="2">
    <location>
        <begin position="576"/>
        <end position="597"/>
    </location>
</feature>
<feature type="compositionally biased region" description="Low complexity" evidence="2">
    <location>
        <begin position="42"/>
        <end position="61"/>
    </location>
</feature>
<evidence type="ECO:0000256" key="1">
    <source>
        <dbReference type="SAM" id="Coils"/>
    </source>
</evidence>
<feature type="region of interest" description="Disordered" evidence="2">
    <location>
        <begin position="1"/>
        <end position="293"/>
    </location>
</feature>
<evidence type="ECO:0000256" key="3">
    <source>
        <dbReference type="SAM" id="Phobius"/>
    </source>
</evidence>
<feature type="compositionally biased region" description="Gly residues" evidence="2">
    <location>
        <begin position="583"/>
        <end position="593"/>
    </location>
</feature>
<feature type="compositionally biased region" description="Low complexity" evidence="2">
    <location>
        <begin position="72"/>
        <end position="103"/>
    </location>
</feature>
<feature type="compositionally biased region" description="Polar residues" evidence="2">
    <location>
        <begin position="627"/>
        <end position="637"/>
    </location>
</feature>
<comment type="caution">
    <text evidence="4">The sequence shown here is derived from an EMBL/GenBank/DDBJ whole genome shotgun (WGS) entry which is preliminary data.</text>
</comment>
<feature type="compositionally biased region" description="Polar residues" evidence="2">
    <location>
        <begin position="177"/>
        <end position="195"/>
    </location>
</feature>
<feature type="compositionally biased region" description="Polar residues" evidence="2">
    <location>
        <begin position="104"/>
        <end position="125"/>
    </location>
</feature>
<feature type="compositionally biased region" description="Basic and acidic residues" evidence="2">
    <location>
        <begin position="253"/>
        <end position="271"/>
    </location>
</feature>
<feature type="compositionally biased region" description="Polar residues" evidence="2">
    <location>
        <begin position="202"/>
        <end position="229"/>
    </location>
</feature>
<feature type="region of interest" description="Disordered" evidence="2">
    <location>
        <begin position="332"/>
        <end position="371"/>
    </location>
</feature>
<feature type="compositionally biased region" description="Low complexity" evidence="2">
    <location>
        <begin position="350"/>
        <end position="361"/>
    </location>
</feature>
<proteinExistence type="predicted"/>
<keyword evidence="5" id="KW-1185">Reference proteome</keyword>
<organism evidence="4 5">
    <name type="scientific">Sporothrix curviconia</name>
    <dbReference type="NCBI Taxonomy" id="1260050"/>
    <lineage>
        <taxon>Eukaryota</taxon>
        <taxon>Fungi</taxon>
        <taxon>Dikarya</taxon>
        <taxon>Ascomycota</taxon>
        <taxon>Pezizomycotina</taxon>
        <taxon>Sordariomycetes</taxon>
        <taxon>Sordariomycetidae</taxon>
        <taxon>Ophiostomatales</taxon>
        <taxon>Ophiostomataceae</taxon>
        <taxon>Sporothrix</taxon>
    </lineage>
</organism>